<evidence type="ECO:0000313" key="1">
    <source>
        <dbReference type="EMBL" id="GBP80916.1"/>
    </source>
</evidence>
<keyword evidence="2" id="KW-1185">Reference proteome</keyword>
<reference evidence="1 2" key="1">
    <citation type="journal article" date="2019" name="Commun. Biol.">
        <title>The bagworm genome reveals a unique fibroin gene that provides high tensile strength.</title>
        <authorList>
            <person name="Kono N."/>
            <person name="Nakamura H."/>
            <person name="Ohtoshi R."/>
            <person name="Tomita M."/>
            <person name="Numata K."/>
            <person name="Arakawa K."/>
        </authorList>
    </citation>
    <scope>NUCLEOTIDE SEQUENCE [LARGE SCALE GENOMIC DNA]</scope>
</reference>
<comment type="caution">
    <text evidence="1">The sequence shown here is derived from an EMBL/GenBank/DDBJ whole genome shotgun (WGS) entry which is preliminary data.</text>
</comment>
<gene>
    <name evidence="1" type="ORF">EVAR_48997_1</name>
</gene>
<dbReference type="AlphaFoldDB" id="A0A4C1YXB5"/>
<accession>A0A4C1YXB5</accession>
<protein>
    <submittedName>
        <fullName evidence="1">Uncharacterized protein</fullName>
    </submittedName>
</protein>
<dbReference type="EMBL" id="BGZK01001488">
    <property type="protein sequence ID" value="GBP80916.1"/>
    <property type="molecule type" value="Genomic_DNA"/>
</dbReference>
<dbReference type="Proteomes" id="UP000299102">
    <property type="component" value="Unassembled WGS sequence"/>
</dbReference>
<proteinExistence type="predicted"/>
<organism evidence="1 2">
    <name type="scientific">Eumeta variegata</name>
    <name type="common">Bagworm moth</name>
    <name type="synonym">Eumeta japonica</name>
    <dbReference type="NCBI Taxonomy" id="151549"/>
    <lineage>
        <taxon>Eukaryota</taxon>
        <taxon>Metazoa</taxon>
        <taxon>Ecdysozoa</taxon>
        <taxon>Arthropoda</taxon>
        <taxon>Hexapoda</taxon>
        <taxon>Insecta</taxon>
        <taxon>Pterygota</taxon>
        <taxon>Neoptera</taxon>
        <taxon>Endopterygota</taxon>
        <taxon>Lepidoptera</taxon>
        <taxon>Glossata</taxon>
        <taxon>Ditrysia</taxon>
        <taxon>Tineoidea</taxon>
        <taxon>Psychidae</taxon>
        <taxon>Oiketicinae</taxon>
        <taxon>Eumeta</taxon>
    </lineage>
</organism>
<sequence>MACARWCCRCLHSFGGMRVYARAPPRHAFDAAETYLGFPDAALGASYFAVPELTFDLRIVTFSAGVKID</sequence>
<name>A0A4C1YXB5_EUMVA</name>
<evidence type="ECO:0000313" key="2">
    <source>
        <dbReference type="Proteomes" id="UP000299102"/>
    </source>
</evidence>